<dbReference type="CDD" id="cd02525">
    <property type="entry name" value="Succinoglycan_BP_ExoA"/>
    <property type="match status" value="1"/>
</dbReference>
<evidence type="ECO:0000313" key="8">
    <source>
        <dbReference type="EMBL" id="CAB4972182.1"/>
    </source>
</evidence>
<evidence type="ECO:0000259" key="2">
    <source>
        <dbReference type="Pfam" id="PF00535"/>
    </source>
</evidence>
<dbReference type="PANTHER" id="PTHR43685">
    <property type="entry name" value="GLYCOSYLTRANSFERASE"/>
    <property type="match status" value="1"/>
</dbReference>
<keyword evidence="1" id="KW-0472">Membrane</keyword>
<feature type="domain" description="Glycosyltransferase 2-like" evidence="2">
    <location>
        <begin position="19"/>
        <end position="176"/>
    </location>
</feature>
<accession>A0A6J6XQ08</accession>
<name>A0A6J6XQ08_9ZZZZ</name>
<feature type="transmembrane region" description="Helical" evidence="1">
    <location>
        <begin position="280"/>
        <end position="299"/>
    </location>
</feature>
<evidence type="ECO:0000313" key="5">
    <source>
        <dbReference type="EMBL" id="CAB4785994.1"/>
    </source>
</evidence>
<dbReference type="EMBL" id="CAFBPL010000028">
    <property type="protein sequence ID" value="CAB5012752.1"/>
    <property type="molecule type" value="Genomic_DNA"/>
</dbReference>
<evidence type="ECO:0000313" key="6">
    <source>
        <dbReference type="EMBL" id="CAB4799371.1"/>
    </source>
</evidence>
<reference evidence="6" key="1">
    <citation type="submission" date="2020-05" db="EMBL/GenBank/DDBJ databases">
        <authorList>
            <person name="Chiriac C."/>
            <person name="Salcher M."/>
            <person name="Ghai R."/>
            <person name="Kavagutti S V."/>
        </authorList>
    </citation>
    <scope>NUCLEOTIDE SEQUENCE</scope>
</reference>
<feature type="transmembrane region" description="Helical" evidence="1">
    <location>
        <begin position="256"/>
        <end position="274"/>
    </location>
</feature>
<dbReference type="EMBL" id="CAEZYX010000032">
    <property type="protein sequence ID" value="CAB4739746.1"/>
    <property type="molecule type" value="Genomic_DNA"/>
</dbReference>
<keyword evidence="1" id="KW-0812">Transmembrane</keyword>
<dbReference type="EMBL" id="CAFBQT010000051">
    <property type="protein sequence ID" value="CAB5063241.1"/>
    <property type="molecule type" value="Genomic_DNA"/>
</dbReference>
<evidence type="ECO:0000313" key="4">
    <source>
        <dbReference type="EMBL" id="CAB4739746.1"/>
    </source>
</evidence>
<dbReference type="InterPro" id="IPR001173">
    <property type="entry name" value="Glyco_trans_2-like"/>
</dbReference>
<dbReference type="Gene3D" id="3.90.550.10">
    <property type="entry name" value="Spore Coat Polysaccharide Biosynthesis Protein SpsA, Chain A"/>
    <property type="match status" value="1"/>
</dbReference>
<dbReference type="EMBL" id="CAEZUF010000045">
    <property type="protein sequence ID" value="CAB4591641.1"/>
    <property type="molecule type" value="Genomic_DNA"/>
</dbReference>
<dbReference type="EMBL" id="CAFAAE010000017">
    <property type="protein sequence ID" value="CAB4785994.1"/>
    <property type="molecule type" value="Genomic_DNA"/>
</dbReference>
<keyword evidence="1" id="KW-1133">Transmembrane helix</keyword>
<dbReference type="SUPFAM" id="SSF53448">
    <property type="entry name" value="Nucleotide-diphospho-sugar transferases"/>
    <property type="match status" value="1"/>
</dbReference>
<feature type="transmembrane region" description="Helical" evidence="1">
    <location>
        <begin position="306"/>
        <end position="324"/>
    </location>
</feature>
<dbReference type="EMBL" id="CAFBNI010000011">
    <property type="protein sequence ID" value="CAB4939361.1"/>
    <property type="molecule type" value="Genomic_DNA"/>
</dbReference>
<dbReference type="Pfam" id="PF00535">
    <property type="entry name" value="Glycos_transf_2"/>
    <property type="match status" value="1"/>
</dbReference>
<proteinExistence type="predicted"/>
<dbReference type="EMBL" id="CAFBOI010000011">
    <property type="protein sequence ID" value="CAB4972182.1"/>
    <property type="molecule type" value="Genomic_DNA"/>
</dbReference>
<dbReference type="PANTHER" id="PTHR43685:SF14">
    <property type="entry name" value="GLYCOSYLTRANSFERASE 2-LIKE DOMAIN-CONTAINING PROTEIN"/>
    <property type="match status" value="1"/>
</dbReference>
<evidence type="ECO:0000313" key="7">
    <source>
        <dbReference type="EMBL" id="CAB4939361.1"/>
    </source>
</evidence>
<evidence type="ECO:0000256" key="1">
    <source>
        <dbReference type="SAM" id="Phobius"/>
    </source>
</evidence>
<dbReference type="AlphaFoldDB" id="A0A6J6XQ08"/>
<evidence type="ECO:0000313" key="3">
    <source>
        <dbReference type="EMBL" id="CAB4591641.1"/>
    </source>
</evidence>
<sequence length="332" mass="36850">MTSPIRTGETAHSNFPAVSVILPVLNEAMHLKQSIATILSQSYQGEIEVIMAIGPSHDGTIEIAQDISRQDSRVLLIDSPTGRTPNGLNLAIAKARHEIIVRIDGHSEIDKTYIADAVETLEKTGAVNVGGIMAAEGVTNFQKATARAMRSIIGVGPSKFHTGGKSGPADTVYLGVFKKSALLQIGGFDERFTRAQDWEMNYRLRKAGGAIWFDTRLVVTYRPRSNIQKLARQYFEYGRWRRAIARSYPETVSVRYLAAPVALLINLFSIIFGVFLHEIFLIPVLCYIALITFGGLLVGKSWQERIRLPFILIAMHMSWGWGFISSPRKLMS</sequence>
<organism evidence="6">
    <name type="scientific">freshwater metagenome</name>
    <dbReference type="NCBI Taxonomy" id="449393"/>
    <lineage>
        <taxon>unclassified sequences</taxon>
        <taxon>metagenomes</taxon>
        <taxon>ecological metagenomes</taxon>
    </lineage>
</organism>
<dbReference type="InterPro" id="IPR050834">
    <property type="entry name" value="Glycosyltransf_2"/>
</dbReference>
<evidence type="ECO:0000313" key="9">
    <source>
        <dbReference type="EMBL" id="CAB5012752.1"/>
    </source>
</evidence>
<evidence type="ECO:0000313" key="10">
    <source>
        <dbReference type="EMBL" id="CAB5063241.1"/>
    </source>
</evidence>
<protein>
    <submittedName>
        <fullName evidence="6">Unannotated protein</fullName>
    </submittedName>
</protein>
<dbReference type="EMBL" id="CAFAAT010000013">
    <property type="protein sequence ID" value="CAB4799371.1"/>
    <property type="molecule type" value="Genomic_DNA"/>
</dbReference>
<gene>
    <name evidence="3" type="ORF">UFOPK1791_00596</name>
    <name evidence="4" type="ORF">UFOPK2802_00470</name>
    <name evidence="5" type="ORF">UFOPK2982_00226</name>
    <name evidence="6" type="ORF">UFOPK3083_00251</name>
    <name evidence="7" type="ORF">UFOPK3783_00215</name>
    <name evidence="8" type="ORF">UFOPK3948_00208</name>
    <name evidence="9" type="ORF">UFOPK4113_00388</name>
    <name evidence="10" type="ORF">UFOPK4355_00533</name>
</gene>
<dbReference type="InterPro" id="IPR029044">
    <property type="entry name" value="Nucleotide-diphossugar_trans"/>
</dbReference>